<evidence type="ECO:0000256" key="1">
    <source>
        <dbReference type="SAM" id="Coils"/>
    </source>
</evidence>
<feature type="coiled-coil region" evidence="1">
    <location>
        <begin position="37"/>
        <end position="64"/>
    </location>
</feature>
<dbReference type="EMBL" id="AP024488">
    <property type="protein sequence ID" value="BCS98353.1"/>
    <property type="molecule type" value="Genomic_DNA"/>
</dbReference>
<proteinExistence type="predicted"/>
<evidence type="ECO:0000313" key="3">
    <source>
        <dbReference type="EMBL" id="BCS98353.1"/>
    </source>
</evidence>
<dbReference type="RefSeq" id="WP_236889752.1">
    <property type="nucleotide sequence ID" value="NZ_AP024488.1"/>
</dbReference>
<organism evidence="3 4">
    <name type="scientific">Desulfoluna limicola</name>
    <dbReference type="NCBI Taxonomy" id="2810562"/>
    <lineage>
        <taxon>Bacteria</taxon>
        <taxon>Pseudomonadati</taxon>
        <taxon>Thermodesulfobacteriota</taxon>
        <taxon>Desulfobacteria</taxon>
        <taxon>Desulfobacterales</taxon>
        <taxon>Desulfolunaceae</taxon>
        <taxon>Desulfoluna</taxon>
    </lineage>
</organism>
<feature type="compositionally biased region" description="Basic and acidic residues" evidence="2">
    <location>
        <begin position="106"/>
        <end position="138"/>
    </location>
</feature>
<reference evidence="3 4" key="1">
    <citation type="submission" date="2021-02" db="EMBL/GenBank/DDBJ databases">
        <title>Complete genome of Desulfoluna sp. strain ASN36.</title>
        <authorList>
            <person name="Takahashi A."/>
            <person name="Kojima H."/>
            <person name="Fukui M."/>
        </authorList>
    </citation>
    <scope>NUCLEOTIDE SEQUENCE [LARGE SCALE GENOMIC DNA]</scope>
    <source>
        <strain evidence="3 4">ASN36</strain>
    </source>
</reference>
<accession>A0ABM7PLP8</accession>
<keyword evidence="4" id="KW-1185">Reference proteome</keyword>
<keyword evidence="1" id="KW-0175">Coiled coil</keyword>
<sequence>MGGLKFLITLFVIYLIFRSIMRKVLSAVNSEGGGALKGKLGDVIEQMKREMEKAKLEAEQEAAGMDEGMSDDPWAELREASDTPLDGRRPWEEELLEEEAASPVASHERWDAEDERPSLHERWNAGDEAPALHERWDAAEDEAPSLWDSTDEDRAPKVATAAEVTPGRCRSQGKRHKRRMRLKEAVIWKEVLDRPIGLRS</sequence>
<evidence type="ECO:0000256" key="2">
    <source>
        <dbReference type="SAM" id="MobiDB-lite"/>
    </source>
</evidence>
<protein>
    <submittedName>
        <fullName evidence="3">Uncharacterized protein</fullName>
    </submittedName>
</protein>
<evidence type="ECO:0000313" key="4">
    <source>
        <dbReference type="Proteomes" id="UP001320148"/>
    </source>
</evidence>
<feature type="region of interest" description="Disordered" evidence="2">
    <location>
        <begin position="96"/>
        <end position="177"/>
    </location>
</feature>
<name>A0ABM7PLP8_9BACT</name>
<gene>
    <name evidence="3" type="ORF">DSLASN_39850</name>
</gene>
<dbReference type="Proteomes" id="UP001320148">
    <property type="component" value="Chromosome"/>
</dbReference>